<evidence type="ECO:0000313" key="3">
    <source>
        <dbReference type="EMBL" id="OGY22585.1"/>
    </source>
</evidence>
<dbReference type="InterPro" id="IPR013783">
    <property type="entry name" value="Ig-like_fold"/>
</dbReference>
<keyword evidence="1" id="KW-1133">Transmembrane helix</keyword>
<accession>A0A1G1W4J4</accession>
<gene>
    <name evidence="3" type="ORF">A2113_04540</name>
</gene>
<keyword evidence="1" id="KW-0472">Membrane</keyword>
<evidence type="ECO:0000256" key="1">
    <source>
        <dbReference type="SAM" id="Phobius"/>
    </source>
</evidence>
<proteinExistence type="predicted"/>
<dbReference type="Gene3D" id="2.60.40.10">
    <property type="entry name" value="Immunoglobulins"/>
    <property type="match status" value="1"/>
</dbReference>
<dbReference type="Proteomes" id="UP000176299">
    <property type="component" value="Unassembled WGS sequence"/>
</dbReference>
<dbReference type="STRING" id="1802591.A2113_04540"/>
<protein>
    <recommendedName>
        <fullName evidence="2">CARDB domain-containing protein</fullName>
    </recommendedName>
</protein>
<feature type="domain" description="CARDB" evidence="2">
    <location>
        <begin position="225"/>
        <end position="320"/>
    </location>
</feature>
<reference evidence="3 4" key="1">
    <citation type="journal article" date="2016" name="Nat. Commun.">
        <title>Thousands of microbial genomes shed light on interconnected biogeochemical processes in an aquifer system.</title>
        <authorList>
            <person name="Anantharaman K."/>
            <person name="Brown C.T."/>
            <person name="Hug L.A."/>
            <person name="Sharon I."/>
            <person name="Castelle C.J."/>
            <person name="Probst A.J."/>
            <person name="Thomas B.C."/>
            <person name="Singh A."/>
            <person name="Wilkins M.J."/>
            <person name="Karaoz U."/>
            <person name="Brodie E.L."/>
            <person name="Williams K.H."/>
            <person name="Hubbard S.S."/>
            <person name="Banfield J.F."/>
        </authorList>
    </citation>
    <scope>NUCLEOTIDE SEQUENCE [LARGE SCALE GENOMIC DNA]</scope>
</reference>
<evidence type="ECO:0000313" key="4">
    <source>
        <dbReference type="Proteomes" id="UP000176299"/>
    </source>
</evidence>
<sequence length="863" mass="92176">MKIAKLPTAKRESVKCFKKSLLFGILFRVGLVIIILFFGWTIWQYKPLWNFVKSLAPDPPLHGIGISSGCANPTRGGQPLVCFVSLQNTGVTDTAHDTLMVRSLVQVIHAASGDISSGNIIPLVTAPIIFTGGASCNAAGTLCTLPSESTATLEYSFYTPVPSDPNPLFTDFIATWEDTCDSGAPNCPSGVLTTGGGGSKSYIAWPDLIPEYLDIQGAIGGVFGSGNPLTFSGIIDNRGDDFAEPSKARFRLDINSDGSWDLDQTFFGSPAVARLEAGEGQYVDTVLAPWTAVVGTHKIELCADYEDVVAESQEDNNCVSSTFEVVEHINPWLKTSGGDVGVRGDISVARDLTDPPAKKPDGSQQYNSDYLNILQGSITSEPFTSAKSWLVPNYPNAATPSLDLPPFTPAPASMYKALYDKYTRRCGPISREINTRNSVGLVADGCNIYLHTPVGPPTPPPHNLTINDASWSAGPGYTNNPAVVFVDGNLVIERNIVVGPDTGLIFVVSGDITIDPIVNRVDGFFIFDRNFVTERKYIDAGVYELSRGSWTKQNNVAFPGTDPVAITVFGAAVPVTVRVLDSNGDVYSLSSGSWTEINNTDFPGDIAIDVAGDGSILYTWVLAASGDIYELLRGEWDQVNDVVFPGTDPIAIRAFGGVGTPLTVVDSNGDVYNLAGGTWSLSNDEDFPGDTAIDVAGDRSLGPVVLSSNGDVYYLWRGEWDQVNDVVFPGPNPIAFKAFGAAIPFPAVVDSNGDVYSLAGGIWTKLNNTGFPAGAAIDVAGDMSFNAIWVLSAGGYFDDEQLTINGAAIGAFAPGTKFELKRDLGGDGNKNSPAELINFEPKYLWLFRDIIGDSKVVYREVAP</sequence>
<keyword evidence="1" id="KW-0812">Transmembrane</keyword>
<comment type="caution">
    <text evidence="3">The sequence shown here is derived from an EMBL/GenBank/DDBJ whole genome shotgun (WGS) entry which is preliminary data.</text>
</comment>
<dbReference type="Pfam" id="PF07705">
    <property type="entry name" value="CARDB"/>
    <property type="match status" value="1"/>
</dbReference>
<dbReference type="EMBL" id="MHCN01000004">
    <property type="protein sequence ID" value="OGY22585.1"/>
    <property type="molecule type" value="Genomic_DNA"/>
</dbReference>
<name>A0A1G1W4J4_9BACT</name>
<dbReference type="AlphaFoldDB" id="A0A1G1W4J4"/>
<dbReference type="InterPro" id="IPR011635">
    <property type="entry name" value="CARDB"/>
</dbReference>
<organism evidence="3 4">
    <name type="scientific">Candidatus Woykebacteria bacterium GWA1_44_8</name>
    <dbReference type="NCBI Taxonomy" id="1802591"/>
    <lineage>
        <taxon>Bacteria</taxon>
        <taxon>Candidatus Woykeibacteriota</taxon>
    </lineage>
</organism>
<evidence type="ECO:0000259" key="2">
    <source>
        <dbReference type="Pfam" id="PF07705"/>
    </source>
</evidence>
<feature type="transmembrane region" description="Helical" evidence="1">
    <location>
        <begin position="21"/>
        <end position="43"/>
    </location>
</feature>